<proteinExistence type="predicted"/>
<sequence>MEVTSSSVIINSVIWISSLRESEQGVTRRIIEELDPFFHCKGVNFVLFEPQSADHLRVFLDQVEKEAREDGLRPIIHIDTHGGKDTGIHIVPSGEDLSWEEATDRFKRINVATKNNLCVVSLACYGFHIVSEMSISDRTPFYILAAPENTVSGGFVESTCPEFYRYVFTHLDIMGAYRRIFGDTLKIMHCEEVLLIVMAKYVRAGTIGKAKQERVEALISTVVNDIGPVGSETLKAMRKVAKEGIKPTQELLERYIGSFLMGRPVAYDIEKVKSIAATIPDPYADGKRKRPMPGL</sequence>
<dbReference type="EMBL" id="JAPKNK010000001">
    <property type="protein sequence ID" value="MCX5568191.1"/>
    <property type="molecule type" value="Genomic_DNA"/>
</dbReference>
<accession>A0A9X3IK65</accession>
<dbReference type="RefSeq" id="WP_266337144.1">
    <property type="nucleotide sequence ID" value="NZ_JAPKNK010000001.1"/>
</dbReference>
<comment type="caution">
    <text evidence="1">The sequence shown here is derived from an EMBL/GenBank/DDBJ whole genome shotgun (WGS) entry which is preliminary data.</text>
</comment>
<evidence type="ECO:0000313" key="1">
    <source>
        <dbReference type="EMBL" id="MCX5568191.1"/>
    </source>
</evidence>
<organism evidence="1 2">
    <name type="scientific">Kaistia nematophila</name>
    <dbReference type="NCBI Taxonomy" id="2994654"/>
    <lineage>
        <taxon>Bacteria</taxon>
        <taxon>Pseudomonadati</taxon>
        <taxon>Pseudomonadota</taxon>
        <taxon>Alphaproteobacteria</taxon>
        <taxon>Hyphomicrobiales</taxon>
        <taxon>Kaistiaceae</taxon>
        <taxon>Kaistia</taxon>
    </lineage>
</organism>
<evidence type="ECO:0000313" key="2">
    <source>
        <dbReference type="Proteomes" id="UP001144805"/>
    </source>
</evidence>
<dbReference type="Proteomes" id="UP001144805">
    <property type="component" value="Unassembled WGS sequence"/>
</dbReference>
<keyword evidence="2" id="KW-1185">Reference proteome</keyword>
<gene>
    <name evidence="1" type="ORF">OSH07_03195</name>
</gene>
<name>A0A9X3IK65_9HYPH</name>
<protein>
    <submittedName>
        <fullName evidence="1">Uncharacterized protein</fullName>
    </submittedName>
</protein>
<reference evidence="1" key="1">
    <citation type="submission" date="2022-11" db="EMBL/GenBank/DDBJ databases">
        <title>Biodiversity and phylogenetic relationships of bacteria.</title>
        <authorList>
            <person name="Machado R.A.R."/>
            <person name="Bhat A."/>
            <person name="Loulou A."/>
            <person name="Kallel S."/>
        </authorList>
    </citation>
    <scope>NUCLEOTIDE SEQUENCE</scope>
    <source>
        <strain evidence="1">K-TC2</strain>
    </source>
</reference>
<dbReference type="AlphaFoldDB" id="A0A9X3IK65"/>